<dbReference type="GO" id="GO:0005829">
    <property type="term" value="C:cytosol"/>
    <property type="evidence" value="ECO:0007669"/>
    <property type="project" value="TreeGrafter"/>
</dbReference>
<keyword evidence="5 15" id="KW-0347">Helicase</keyword>
<proteinExistence type="predicted"/>
<dbReference type="NCBIfam" id="TIGR02784">
    <property type="entry name" value="addA_alphas"/>
    <property type="match status" value="1"/>
</dbReference>
<evidence type="ECO:0000256" key="6">
    <source>
        <dbReference type="ARBA" id="ARBA00022839"/>
    </source>
</evidence>
<evidence type="ECO:0000313" key="19">
    <source>
        <dbReference type="EMBL" id="MXY34716.1"/>
    </source>
</evidence>
<evidence type="ECO:0000256" key="15">
    <source>
        <dbReference type="PROSITE-ProRule" id="PRU00560"/>
    </source>
</evidence>
<feature type="domain" description="UvrD-like helicase C-terminal" evidence="18">
    <location>
        <begin position="484"/>
        <end position="765"/>
    </location>
</feature>
<keyword evidence="4 15" id="KW-0378">Hydrolase</keyword>
<dbReference type="PANTHER" id="PTHR11070">
    <property type="entry name" value="UVRD / RECB / PCRA DNA HELICASE FAMILY MEMBER"/>
    <property type="match status" value="1"/>
</dbReference>
<evidence type="ECO:0000256" key="3">
    <source>
        <dbReference type="ARBA" id="ARBA00022763"/>
    </source>
</evidence>
<sequence>MMDAATAVQVDAANPLQSTWLSANAGTGKTRVLTNRVARLLLKGTNPRNILCLTYTKAAASEMQNRLFATLGNWAMLEDGALRHELRCLGESPPDNLSEARTLFARAIETPGGLRIQTIHSLCAAVLRQFPLEGKVSPRFREMDDARRLRLIGEVLDAMAETNPSALVDVARFHPDDSLVPLAEEVGREEGAFDAALGPDRIFEIFALPPDLTCDEVLDDALGEREAAFLKAFRSALPCSLGPTDLKLSQVLSGLPKRPSRKVLETLSSVLLYGKTAISPFAAKIDSLPTKKVRESESVAPMMPRFNEVMKRIETARARMMSLDAATKSVALHRFARQFLPAYRDAKEAHGVLDFDDLIRRTRDVLSSDALPWVLFRLDGQVEHVLVDEAQDTSPEQWQIVRALAEVMADDPGRGRSLFVVGDKKQSIYSFQGADAAGFDRKEAEFDQVLHGQLRSSELLCSFRSSPAVLRVVDQVCDGLDGLGEAVARHEAFHEDLPGRVDLLPLVPRPETIEEPPWHHPVDRPVDNAPDIVLGTEIAKLVRGLLDSESIHGDRGRFRRVGPGDIMILVQRRGLLFEQIIQACKAEDVPIAGADRLKIGAELAVRDLLALLTFLTLSEDDLSLASALRSPLLGLSERDLYRLASSRPAGRSLWAELRGRSDEFPDAVATLDDLRRTVDFMAPYELLEHVLSKHGGRERLLARLGPEAEDGIDELLNQALTFEQDAVPTMTGFLARVQSGDIEVKRRLEGAEGLVRVMTVHGAKGLESPIVILPDTMASDHARPGGIVAGPDGIPLASLPDEECPELLREAKERKKAADVEERNRLLYVAMTRAKQWLIVGGVERAARSGTPLNWYKSIESALDALGTVPCEWPPGVLRFQHGDWPGPGSAFDASQPVDGRELPEFLSDDAPSAERQVIPASPSDLGGAKVSGTGTSDEDRALRRGRQIHLLLEHLPGQPDPEAMAGRLLSDGPDRAGANEIDGLVKHALANLDRHPELFGEDALSEVDVSAHLPTLDHAISGTIDRLILRPEHVLAVDFKTNAVVPERAEDTPEGLLRQMGAYLEALELIYPDREVGVAILWTETRELVSLPHAIVREALARSTIS</sequence>
<dbReference type="Pfam" id="PF00580">
    <property type="entry name" value="UvrD-helicase"/>
    <property type="match status" value="1"/>
</dbReference>
<dbReference type="InterPro" id="IPR014016">
    <property type="entry name" value="UvrD-like_ATP-bd"/>
</dbReference>
<evidence type="ECO:0000259" key="17">
    <source>
        <dbReference type="PROSITE" id="PS51198"/>
    </source>
</evidence>
<dbReference type="PANTHER" id="PTHR11070:SF2">
    <property type="entry name" value="ATP-DEPENDENT DNA HELICASE SRS2"/>
    <property type="match status" value="1"/>
</dbReference>
<dbReference type="Gene3D" id="3.90.320.10">
    <property type="match status" value="1"/>
</dbReference>
<feature type="domain" description="UvrD-like helicase ATP-binding" evidence="17">
    <location>
        <begin position="2"/>
        <end position="466"/>
    </location>
</feature>
<name>A0A6B0Y6F7_9RHOB</name>
<evidence type="ECO:0000256" key="8">
    <source>
        <dbReference type="ARBA" id="ARBA00023125"/>
    </source>
</evidence>
<keyword evidence="9" id="KW-0234">DNA repair</keyword>
<keyword evidence="2 15" id="KW-0547">Nucleotide-binding</keyword>
<evidence type="ECO:0000256" key="16">
    <source>
        <dbReference type="SAM" id="MobiDB-lite"/>
    </source>
</evidence>
<comment type="caution">
    <text evidence="19">The sequence shown here is derived from an EMBL/GenBank/DDBJ whole genome shotgun (WGS) entry which is preliminary data.</text>
</comment>
<dbReference type="GO" id="GO:0033202">
    <property type="term" value="C:DNA helicase complex"/>
    <property type="evidence" value="ECO:0007669"/>
    <property type="project" value="TreeGrafter"/>
</dbReference>
<gene>
    <name evidence="19" type="primary">addA</name>
    <name evidence="19" type="ORF">F4Y60_11645</name>
</gene>
<evidence type="ECO:0000256" key="1">
    <source>
        <dbReference type="ARBA" id="ARBA00022722"/>
    </source>
</evidence>
<dbReference type="SUPFAM" id="SSF52540">
    <property type="entry name" value="P-loop containing nucleoside triphosphate hydrolases"/>
    <property type="match status" value="1"/>
</dbReference>
<evidence type="ECO:0000256" key="7">
    <source>
        <dbReference type="ARBA" id="ARBA00022840"/>
    </source>
</evidence>
<dbReference type="Gene3D" id="3.40.50.300">
    <property type="entry name" value="P-loop containing nucleotide triphosphate hydrolases"/>
    <property type="match status" value="4"/>
</dbReference>
<evidence type="ECO:0000256" key="5">
    <source>
        <dbReference type="ARBA" id="ARBA00022806"/>
    </source>
</evidence>
<comment type="catalytic activity">
    <reaction evidence="11">
        <text>Couples ATP hydrolysis with the unwinding of duplex DNA by translocating in the 3'-5' direction.</text>
        <dbReference type="EC" id="5.6.2.4"/>
    </reaction>
</comment>
<protein>
    <recommendedName>
        <fullName evidence="12">DNA 3'-5' helicase</fullName>
        <ecNumber evidence="12">5.6.2.4</ecNumber>
    </recommendedName>
    <alternativeName>
        <fullName evidence="13">DNA 3'-5' helicase II</fullName>
    </alternativeName>
</protein>
<keyword evidence="7 15" id="KW-0067">ATP-binding</keyword>
<dbReference type="InterPro" id="IPR038726">
    <property type="entry name" value="PDDEXK_AddAB-type"/>
</dbReference>
<dbReference type="GO" id="GO:0005524">
    <property type="term" value="F:ATP binding"/>
    <property type="evidence" value="ECO:0007669"/>
    <property type="project" value="UniProtKB-UniRule"/>
</dbReference>
<dbReference type="GO" id="GO:0043138">
    <property type="term" value="F:3'-5' DNA helicase activity"/>
    <property type="evidence" value="ECO:0007669"/>
    <property type="project" value="UniProtKB-EC"/>
</dbReference>
<keyword evidence="3" id="KW-0227">DNA damage</keyword>
<evidence type="ECO:0000256" key="13">
    <source>
        <dbReference type="ARBA" id="ARBA00034923"/>
    </source>
</evidence>
<dbReference type="Gene3D" id="1.10.486.10">
    <property type="entry name" value="PCRA, domain 4"/>
    <property type="match status" value="1"/>
</dbReference>
<dbReference type="EC" id="5.6.2.4" evidence="12"/>
<organism evidence="19">
    <name type="scientific">Boseongicola sp. SB0664_bin_43</name>
    <dbReference type="NCBI Taxonomy" id="2604844"/>
    <lineage>
        <taxon>Bacteria</taxon>
        <taxon>Pseudomonadati</taxon>
        <taxon>Pseudomonadota</taxon>
        <taxon>Alphaproteobacteria</taxon>
        <taxon>Rhodobacterales</taxon>
        <taxon>Paracoccaceae</taxon>
        <taxon>Boseongicola</taxon>
    </lineage>
</organism>
<evidence type="ECO:0000256" key="10">
    <source>
        <dbReference type="ARBA" id="ARBA00023235"/>
    </source>
</evidence>
<dbReference type="InterPro" id="IPR000212">
    <property type="entry name" value="DNA_helicase_UvrD/REP"/>
</dbReference>
<dbReference type="InterPro" id="IPR014017">
    <property type="entry name" value="DNA_helicase_UvrD-like_C"/>
</dbReference>
<keyword evidence="8" id="KW-0238">DNA-binding</keyword>
<evidence type="ECO:0000256" key="14">
    <source>
        <dbReference type="ARBA" id="ARBA00048988"/>
    </source>
</evidence>
<dbReference type="EMBL" id="VXRY01000477">
    <property type="protein sequence ID" value="MXY34716.1"/>
    <property type="molecule type" value="Genomic_DNA"/>
</dbReference>
<dbReference type="Pfam" id="PF12705">
    <property type="entry name" value="PDDEXK_1"/>
    <property type="match status" value="1"/>
</dbReference>
<dbReference type="GO" id="GO:0004527">
    <property type="term" value="F:exonuclease activity"/>
    <property type="evidence" value="ECO:0007669"/>
    <property type="project" value="UniProtKB-KW"/>
</dbReference>
<comment type="catalytic activity">
    <reaction evidence="14">
        <text>ATP + H2O = ADP + phosphate + H(+)</text>
        <dbReference type="Rhea" id="RHEA:13065"/>
        <dbReference type="ChEBI" id="CHEBI:15377"/>
        <dbReference type="ChEBI" id="CHEBI:15378"/>
        <dbReference type="ChEBI" id="CHEBI:30616"/>
        <dbReference type="ChEBI" id="CHEBI:43474"/>
        <dbReference type="ChEBI" id="CHEBI:456216"/>
        <dbReference type="EC" id="5.6.2.4"/>
    </reaction>
</comment>
<dbReference type="AlphaFoldDB" id="A0A6B0Y6F7"/>
<keyword evidence="1" id="KW-0540">Nuclease</keyword>
<accession>A0A6B0Y6F7</accession>
<dbReference type="PROSITE" id="PS51217">
    <property type="entry name" value="UVRD_HELICASE_CTER"/>
    <property type="match status" value="1"/>
</dbReference>
<keyword evidence="10" id="KW-0413">Isomerase</keyword>
<dbReference type="PROSITE" id="PS51198">
    <property type="entry name" value="UVRD_HELICASE_ATP_BIND"/>
    <property type="match status" value="1"/>
</dbReference>
<dbReference type="InterPro" id="IPR014151">
    <property type="entry name" value="DNA_helicase_AddA"/>
</dbReference>
<feature type="region of interest" description="Disordered" evidence="16">
    <location>
        <begin position="914"/>
        <end position="941"/>
    </location>
</feature>
<feature type="binding site" evidence="15">
    <location>
        <begin position="23"/>
        <end position="30"/>
    </location>
    <ligand>
        <name>ATP</name>
        <dbReference type="ChEBI" id="CHEBI:30616"/>
    </ligand>
</feature>
<evidence type="ECO:0000256" key="12">
    <source>
        <dbReference type="ARBA" id="ARBA00034808"/>
    </source>
</evidence>
<reference evidence="19" key="1">
    <citation type="submission" date="2019-09" db="EMBL/GenBank/DDBJ databases">
        <title>Characterisation of the sponge microbiome using genome-centric metagenomics.</title>
        <authorList>
            <person name="Engelberts J.P."/>
            <person name="Robbins S.J."/>
            <person name="De Goeij J.M."/>
            <person name="Aranda M."/>
            <person name="Bell S.C."/>
            <person name="Webster N.S."/>
        </authorList>
    </citation>
    <scope>NUCLEOTIDE SEQUENCE</scope>
    <source>
        <strain evidence="19">SB0664_bin_43</strain>
    </source>
</reference>
<dbReference type="InterPro" id="IPR027417">
    <property type="entry name" value="P-loop_NTPase"/>
</dbReference>
<dbReference type="Pfam" id="PF13361">
    <property type="entry name" value="UvrD_C"/>
    <property type="match status" value="1"/>
</dbReference>
<evidence type="ECO:0000256" key="11">
    <source>
        <dbReference type="ARBA" id="ARBA00034617"/>
    </source>
</evidence>
<dbReference type="GO" id="GO:0003677">
    <property type="term" value="F:DNA binding"/>
    <property type="evidence" value="ECO:0007669"/>
    <property type="project" value="UniProtKB-KW"/>
</dbReference>
<evidence type="ECO:0000256" key="4">
    <source>
        <dbReference type="ARBA" id="ARBA00022801"/>
    </source>
</evidence>
<dbReference type="InterPro" id="IPR011604">
    <property type="entry name" value="PDDEXK-like_dom_sf"/>
</dbReference>
<evidence type="ECO:0000256" key="2">
    <source>
        <dbReference type="ARBA" id="ARBA00022741"/>
    </source>
</evidence>
<evidence type="ECO:0000256" key="9">
    <source>
        <dbReference type="ARBA" id="ARBA00023204"/>
    </source>
</evidence>
<keyword evidence="6" id="KW-0269">Exonuclease</keyword>
<dbReference type="GO" id="GO:0000725">
    <property type="term" value="P:recombinational repair"/>
    <property type="evidence" value="ECO:0007669"/>
    <property type="project" value="TreeGrafter"/>
</dbReference>
<evidence type="ECO:0000259" key="18">
    <source>
        <dbReference type="PROSITE" id="PS51217"/>
    </source>
</evidence>